<dbReference type="InterPro" id="IPR050796">
    <property type="entry name" value="SCF_F-box_component"/>
</dbReference>
<dbReference type="PANTHER" id="PTHR31672">
    <property type="entry name" value="BNACNNG10540D PROTEIN"/>
    <property type="match status" value="1"/>
</dbReference>
<accession>A0A251SJ06</accession>
<reference evidence="2 4" key="1">
    <citation type="journal article" date="2017" name="Nature">
        <title>The sunflower genome provides insights into oil metabolism, flowering and Asterid evolution.</title>
        <authorList>
            <person name="Badouin H."/>
            <person name="Gouzy J."/>
            <person name="Grassa C.J."/>
            <person name="Murat F."/>
            <person name="Staton S.E."/>
            <person name="Cottret L."/>
            <person name="Lelandais-Briere C."/>
            <person name="Owens G.L."/>
            <person name="Carrere S."/>
            <person name="Mayjonade B."/>
            <person name="Legrand L."/>
            <person name="Gill N."/>
            <person name="Kane N.C."/>
            <person name="Bowers J.E."/>
            <person name="Hubner S."/>
            <person name="Bellec A."/>
            <person name="Berard A."/>
            <person name="Berges H."/>
            <person name="Blanchet N."/>
            <person name="Boniface M.C."/>
            <person name="Brunel D."/>
            <person name="Catrice O."/>
            <person name="Chaidir N."/>
            <person name="Claudel C."/>
            <person name="Donnadieu C."/>
            <person name="Faraut T."/>
            <person name="Fievet G."/>
            <person name="Helmstetter N."/>
            <person name="King M."/>
            <person name="Knapp S.J."/>
            <person name="Lai Z."/>
            <person name="Le Paslier M.C."/>
            <person name="Lippi Y."/>
            <person name="Lorenzon L."/>
            <person name="Mandel J.R."/>
            <person name="Marage G."/>
            <person name="Marchand G."/>
            <person name="Marquand E."/>
            <person name="Bret-Mestries E."/>
            <person name="Morien E."/>
            <person name="Nambeesan S."/>
            <person name="Nguyen T."/>
            <person name="Pegot-Espagnet P."/>
            <person name="Pouilly N."/>
            <person name="Raftis F."/>
            <person name="Sallet E."/>
            <person name="Schiex T."/>
            <person name="Thomas J."/>
            <person name="Vandecasteele C."/>
            <person name="Vares D."/>
            <person name="Vear F."/>
            <person name="Vautrin S."/>
            <person name="Crespi M."/>
            <person name="Mangin B."/>
            <person name="Burke J.M."/>
            <person name="Salse J."/>
            <person name="Munos S."/>
            <person name="Vincourt P."/>
            <person name="Rieseberg L.H."/>
            <person name="Langlade N.B."/>
        </authorList>
    </citation>
    <scope>NUCLEOTIDE SEQUENCE [LARGE SCALE GENOMIC DNA]</scope>
    <source>
        <strain evidence="4">cv. SF193</strain>
        <tissue evidence="2">Leaves</tissue>
    </source>
</reference>
<dbReference type="InParanoid" id="A0A251SJ06"/>
<dbReference type="Proteomes" id="UP000215914">
    <property type="component" value="Chromosome 14"/>
</dbReference>
<protein>
    <submittedName>
        <fullName evidence="2 3">F-box domain-containing protein</fullName>
    </submittedName>
</protein>
<evidence type="ECO:0000313" key="2">
    <source>
        <dbReference type="EMBL" id="KAF5769521.1"/>
    </source>
</evidence>
<evidence type="ECO:0000313" key="4">
    <source>
        <dbReference type="Proteomes" id="UP000215914"/>
    </source>
</evidence>
<dbReference type="EMBL" id="MNCJ02000329">
    <property type="protein sequence ID" value="KAF5769521.1"/>
    <property type="molecule type" value="Genomic_DNA"/>
</dbReference>
<dbReference type="AlphaFoldDB" id="A0A251SJ06"/>
<dbReference type="Pfam" id="PF08268">
    <property type="entry name" value="FBA_3"/>
    <property type="match status" value="1"/>
</dbReference>
<dbReference type="InterPro" id="IPR017451">
    <property type="entry name" value="F-box-assoc_interact_dom"/>
</dbReference>
<dbReference type="InterPro" id="IPR036047">
    <property type="entry name" value="F-box-like_dom_sf"/>
</dbReference>
<reference evidence="3" key="2">
    <citation type="submission" date="2017-02" db="EMBL/GenBank/DDBJ databases">
        <title>Sunflower complete genome.</title>
        <authorList>
            <person name="Langlade N."/>
            <person name="Munos S."/>
        </authorList>
    </citation>
    <scope>NUCLEOTIDE SEQUENCE [LARGE SCALE GENOMIC DNA]</scope>
    <source>
        <tissue evidence="3">Leaves</tissue>
    </source>
</reference>
<name>A0A251SJ06_HELAN</name>
<dbReference type="Gramene" id="mRNA:HanXRQr2_Chr14g0649271">
    <property type="protein sequence ID" value="CDS:HanXRQr2_Chr14g0649271.1"/>
    <property type="gene ID" value="HanXRQr2_Chr14g0649271"/>
</dbReference>
<dbReference type="PANTHER" id="PTHR31672:SF13">
    <property type="entry name" value="F-BOX PROTEIN CPR30-LIKE"/>
    <property type="match status" value="1"/>
</dbReference>
<dbReference type="OrthoDB" id="5319261at2759"/>
<keyword evidence="4" id="KW-1185">Reference proteome</keyword>
<feature type="domain" description="F-box" evidence="1">
    <location>
        <begin position="7"/>
        <end position="60"/>
    </location>
</feature>
<sequence>MKHKAKLRFKDSLPSEIIFNILSRMPVKSLARFRCVSKLWCDYIDDPYLKIIHDQQYPEEPTIIFPVPPWPSIRFYATELVKRDARVLEAKTIPFLEFNSKQGLFLGRHFILGSCNGLVYLSQSYGSLRPEDLSVVNPVRKEYYELPPADHLFDQKYFELHGLGFDDSTNTFKMVVLSPSVRAMVHVFGTRSWRVIPLNPITTRLDGFNISCNQLAVFVCGCLHWLIGNGKIIRLDMRTEEFELIDLPKTQRHVSLLYEMVPDRLVDLHGEVGYVYCRFLHGLEVWVLKEREWVIHCRFNHRPPLPAYAMVTVLGSWNKDGDILMKAATSGVGPPLFVYSPKSGLLKEVKLIRKPVDFDFDFDFADAFMYPSSLLSIHSIKAYSIKKTDVSKSVFLI</sequence>
<reference evidence="2" key="3">
    <citation type="submission" date="2020-06" db="EMBL/GenBank/DDBJ databases">
        <title>Helianthus annuus Genome sequencing and assembly Release 2.</title>
        <authorList>
            <person name="Gouzy J."/>
            <person name="Langlade N."/>
            <person name="Munos S."/>
        </authorList>
    </citation>
    <scope>NUCLEOTIDE SEQUENCE</scope>
    <source>
        <tissue evidence="2">Leaves</tissue>
    </source>
</reference>
<proteinExistence type="predicted"/>
<dbReference type="CDD" id="cd22157">
    <property type="entry name" value="F-box_AtFBW1-like"/>
    <property type="match status" value="1"/>
</dbReference>
<dbReference type="SUPFAM" id="SSF81383">
    <property type="entry name" value="F-box domain"/>
    <property type="match status" value="1"/>
</dbReference>
<dbReference type="SMART" id="SM00256">
    <property type="entry name" value="FBOX"/>
    <property type="match status" value="1"/>
</dbReference>
<evidence type="ECO:0000259" key="1">
    <source>
        <dbReference type="PROSITE" id="PS50181"/>
    </source>
</evidence>
<dbReference type="PROSITE" id="PS50181">
    <property type="entry name" value="FBOX"/>
    <property type="match status" value="1"/>
</dbReference>
<organism evidence="3 4">
    <name type="scientific">Helianthus annuus</name>
    <name type="common">Common sunflower</name>
    <dbReference type="NCBI Taxonomy" id="4232"/>
    <lineage>
        <taxon>Eukaryota</taxon>
        <taxon>Viridiplantae</taxon>
        <taxon>Streptophyta</taxon>
        <taxon>Embryophyta</taxon>
        <taxon>Tracheophyta</taxon>
        <taxon>Spermatophyta</taxon>
        <taxon>Magnoliopsida</taxon>
        <taxon>eudicotyledons</taxon>
        <taxon>Gunneridae</taxon>
        <taxon>Pentapetalae</taxon>
        <taxon>asterids</taxon>
        <taxon>campanulids</taxon>
        <taxon>Asterales</taxon>
        <taxon>Asteraceae</taxon>
        <taxon>Asteroideae</taxon>
        <taxon>Heliantheae alliance</taxon>
        <taxon>Heliantheae</taxon>
        <taxon>Helianthus</taxon>
    </lineage>
</organism>
<dbReference type="InterPro" id="IPR001810">
    <property type="entry name" value="F-box_dom"/>
</dbReference>
<dbReference type="NCBIfam" id="TIGR01640">
    <property type="entry name" value="F_box_assoc_1"/>
    <property type="match status" value="1"/>
</dbReference>
<dbReference type="STRING" id="4232.A0A251SJ06"/>
<dbReference type="Gene3D" id="1.20.1280.50">
    <property type="match status" value="1"/>
</dbReference>
<evidence type="ECO:0000313" key="3">
    <source>
        <dbReference type="EMBL" id="OTF98608.1"/>
    </source>
</evidence>
<gene>
    <name evidence="3" type="ORF">HannXRQ_Chr14g0447521</name>
    <name evidence="2" type="ORF">HanXRQr2_Chr14g0649271</name>
</gene>
<dbReference type="Pfam" id="PF00646">
    <property type="entry name" value="F-box"/>
    <property type="match status" value="1"/>
</dbReference>
<dbReference type="InterPro" id="IPR013187">
    <property type="entry name" value="F-box-assoc_dom_typ3"/>
</dbReference>
<dbReference type="EMBL" id="CM007903">
    <property type="protein sequence ID" value="OTF98608.1"/>
    <property type="molecule type" value="Genomic_DNA"/>
</dbReference>